<proteinExistence type="predicted"/>
<dbReference type="Pfam" id="PF19730">
    <property type="entry name" value="DUF6221"/>
    <property type="match status" value="1"/>
</dbReference>
<sequence length="127" mass="14472">MDDLVAFLRARLDEDEQMARAAGGAWQYVALPDVISPAGHSLQLDDDRALVDVGFMEDDALRPAEAQHIAHHDPARVLREVEAKRRLIEAHVDHYGLVFDHFWPVPVLSLLALPYADHADYREEWRP</sequence>
<reference evidence="1 2" key="1">
    <citation type="submission" date="2020-08" db="EMBL/GenBank/DDBJ databases">
        <title>Sequencing the genomes of 1000 actinobacteria strains.</title>
        <authorList>
            <person name="Klenk H.-P."/>
        </authorList>
    </citation>
    <scope>NUCLEOTIDE SEQUENCE [LARGE SCALE GENOMIC DNA]</scope>
    <source>
        <strain evidence="1 2">DSM 45784</strain>
    </source>
</reference>
<keyword evidence="2" id="KW-1185">Reference proteome</keyword>
<name>A0A7W7D5D0_9ACTN</name>
<protein>
    <submittedName>
        <fullName evidence="1">Uncharacterized protein</fullName>
    </submittedName>
</protein>
<comment type="caution">
    <text evidence="1">The sequence shown here is derived from an EMBL/GenBank/DDBJ whole genome shotgun (WGS) entry which is preliminary data.</text>
</comment>
<dbReference type="Proteomes" id="UP000542210">
    <property type="component" value="Unassembled WGS sequence"/>
</dbReference>
<accession>A0A7W7D5D0</accession>
<gene>
    <name evidence="1" type="ORF">BJ982_000802</name>
</gene>
<dbReference type="RefSeq" id="WP_184876660.1">
    <property type="nucleotide sequence ID" value="NZ_BOOV01000021.1"/>
</dbReference>
<dbReference type="AlphaFoldDB" id="A0A7W7D5D0"/>
<evidence type="ECO:0000313" key="2">
    <source>
        <dbReference type="Proteomes" id="UP000542210"/>
    </source>
</evidence>
<evidence type="ECO:0000313" key="1">
    <source>
        <dbReference type="EMBL" id="MBB4699258.1"/>
    </source>
</evidence>
<dbReference type="EMBL" id="JACHND010000001">
    <property type="protein sequence ID" value="MBB4699258.1"/>
    <property type="molecule type" value="Genomic_DNA"/>
</dbReference>
<organism evidence="1 2">
    <name type="scientific">Sphaerisporangium siamense</name>
    <dbReference type="NCBI Taxonomy" id="795645"/>
    <lineage>
        <taxon>Bacteria</taxon>
        <taxon>Bacillati</taxon>
        <taxon>Actinomycetota</taxon>
        <taxon>Actinomycetes</taxon>
        <taxon>Streptosporangiales</taxon>
        <taxon>Streptosporangiaceae</taxon>
        <taxon>Sphaerisporangium</taxon>
    </lineage>
</organism>
<dbReference type="InterPro" id="IPR046193">
    <property type="entry name" value="DUF6221"/>
</dbReference>